<accession>V5BG19</accession>
<dbReference type="PANTHER" id="PTHR44688">
    <property type="entry name" value="DNA-BINDING TRANSCRIPTIONAL ACTIVATOR DEVR_DOSR"/>
    <property type="match status" value="1"/>
</dbReference>
<dbReference type="InterPro" id="IPR036388">
    <property type="entry name" value="WH-like_DNA-bd_sf"/>
</dbReference>
<proteinExistence type="predicted"/>
<dbReference type="InterPro" id="IPR000792">
    <property type="entry name" value="Tscrpt_reg_LuxR_C"/>
</dbReference>
<keyword evidence="1" id="KW-0805">Transcription regulation</keyword>
<evidence type="ECO:0000259" key="4">
    <source>
        <dbReference type="PROSITE" id="PS50043"/>
    </source>
</evidence>
<dbReference type="GO" id="GO:0006355">
    <property type="term" value="P:regulation of DNA-templated transcription"/>
    <property type="evidence" value="ECO:0007669"/>
    <property type="project" value="InterPro"/>
</dbReference>
<evidence type="ECO:0000313" key="5">
    <source>
        <dbReference type="EMBL" id="ESS72235.1"/>
    </source>
</evidence>
<sequence length="367" mass="42115">MKQSNALAYLRQLCCLQLPKEVVLGEFLRSVHSVIPSENNVYTPLDPLGFPAIPITDVFMPEILEVARLVLPHFIIHHLAKIDYKRYPIVDDPNMIGDNFYRSDLYNLLWRPASQHHMMLAHIEINKMLVGRLFLYRPSTSKAFNSTEHTLFLQLLPYVMHAVNQPAQLPVDYELSGDTGLIVADSKGQIIYLTQRAKLLLLQANQQDDKGFVINSIKLPPCLLRLCQNLEAIFVNKNAPPPSVTHNNVFGRFVFRAYWLEHQGNEPGNLIGITIEHHEPQQLKIFRTLRDLPLSPVQKEVAMMLANGESSEKIGECLHIKYTTVKDHIRKIFDKLDIHRREELLPRLKALETSQSLSEEIIRSKLN</sequence>
<dbReference type="PRINTS" id="PR00038">
    <property type="entry name" value="HTHLUXR"/>
</dbReference>
<dbReference type="eggNOG" id="COG2197">
    <property type="taxonomic scope" value="Bacteria"/>
</dbReference>
<dbReference type="STRING" id="1116472.MGMO_65c00060"/>
<dbReference type="AlphaFoldDB" id="V5BG19"/>
<organism evidence="5 6">
    <name type="scientific">Methyloglobulus morosus KoM1</name>
    <dbReference type="NCBI Taxonomy" id="1116472"/>
    <lineage>
        <taxon>Bacteria</taxon>
        <taxon>Pseudomonadati</taxon>
        <taxon>Pseudomonadota</taxon>
        <taxon>Gammaproteobacteria</taxon>
        <taxon>Methylococcales</taxon>
        <taxon>Methylococcaceae</taxon>
        <taxon>Methyloglobulus</taxon>
    </lineage>
</organism>
<keyword evidence="6" id="KW-1185">Reference proteome</keyword>
<dbReference type="Pfam" id="PF00196">
    <property type="entry name" value="GerE"/>
    <property type="match status" value="1"/>
</dbReference>
<name>V5BG19_9GAMM</name>
<evidence type="ECO:0000256" key="1">
    <source>
        <dbReference type="ARBA" id="ARBA00023015"/>
    </source>
</evidence>
<keyword evidence="2" id="KW-0238">DNA-binding</keyword>
<dbReference type="PANTHER" id="PTHR44688:SF16">
    <property type="entry name" value="DNA-BINDING TRANSCRIPTIONAL ACTIVATOR DEVR_DOSR"/>
    <property type="match status" value="1"/>
</dbReference>
<gene>
    <name evidence="5" type="ORF">MGMO_65c00060</name>
</gene>
<dbReference type="OrthoDB" id="9796655at2"/>
<protein>
    <submittedName>
        <fullName evidence="5">ATP-dependent transcriptional regulator</fullName>
    </submittedName>
</protein>
<evidence type="ECO:0000313" key="6">
    <source>
        <dbReference type="Proteomes" id="UP000017842"/>
    </source>
</evidence>
<reference evidence="5 6" key="1">
    <citation type="journal article" date="2013" name="Genome Announc.">
        <title>Draft Genome Sequence of the Methanotrophic Gammaproteobacterium Methyloglobulus morosus DSM 22980 Strain KoM1.</title>
        <authorList>
            <person name="Poehlein A."/>
            <person name="Deutzmann J.S."/>
            <person name="Daniel R."/>
            <person name="Simeonova D.D."/>
        </authorList>
    </citation>
    <scope>NUCLEOTIDE SEQUENCE [LARGE SCALE GENOMIC DNA]</scope>
    <source>
        <strain evidence="5 6">KoM1</strain>
    </source>
</reference>
<dbReference type="SUPFAM" id="SSF46894">
    <property type="entry name" value="C-terminal effector domain of the bipartite response regulators"/>
    <property type="match status" value="1"/>
</dbReference>
<evidence type="ECO:0000256" key="2">
    <source>
        <dbReference type="ARBA" id="ARBA00023125"/>
    </source>
</evidence>
<dbReference type="EMBL" id="AYLO01000063">
    <property type="protein sequence ID" value="ESS72235.1"/>
    <property type="molecule type" value="Genomic_DNA"/>
</dbReference>
<feature type="domain" description="HTH luxR-type" evidence="4">
    <location>
        <begin position="287"/>
        <end position="352"/>
    </location>
</feature>
<dbReference type="Gene3D" id="1.10.10.10">
    <property type="entry name" value="Winged helix-like DNA-binding domain superfamily/Winged helix DNA-binding domain"/>
    <property type="match status" value="1"/>
</dbReference>
<dbReference type="InterPro" id="IPR016032">
    <property type="entry name" value="Sig_transdc_resp-reg_C-effctor"/>
</dbReference>
<dbReference type="CDD" id="cd06170">
    <property type="entry name" value="LuxR_C_like"/>
    <property type="match status" value="1"/>
</dbReference>
<dbReference type="PROSITE" id="PS50043">
    <property type="entry name" value="HTH_LUXR_2"/>
    <property type="match status" value="1"/>
</dbReference>
<dbReference type="Proteomes" id="UP000017842">
    <property type="component" value="Unassembled WGS sequence"/>
</dbReference>
<keyword evidence="3" id="KW-0804">Transcription</keyword>
<comment type="caution">
    <text evidence="5">The sequence shown here is derived from an EMBL/GenBank/DDBJ whole genome shotgun (WGS) entry which is preliminary data.</text>
</comment>
<evidence type="ECO:0000256" key="3">
    <source>
        <dbReference type="ARBA" id="ARBA00023163"/>
    </source>
</evidence>
<dbReference type="SMART" id="SM00421">
    <property type="entry name" value="HTH_LUXR"/>
    <property type="match status" value="1"/>
</dbReference>
<dbReference type="RefSeq" id="WP_023494740.1">
    <property type="nucleotide sequence ID" value="NZ_AYLO01000063.1"/>
</dbReference>
<dbReference type="GO" id="GO:0003677">
    <property type="term" value="F:DNA binding"/>
    <property type="evidence" value="ECO:0007669"/>
    <property type="project" value="UniProtKB-KW"/>
</dbReference>